<dbReference type="AlphaFoldDB" id="A0AA89BS90"/>
<protein>
    <submittedName>
        <fullName evidence="1">Uncharacterized protein</fullName>
    </submittedName>
</protein>
<accession>A0AA89BS90</accession>
<keyword evidence="2" id="KW-1185">Reference proteome</keyword>
<gene>
    <name evidence="1" type="ORF">FSP39_002149</name>
</gene>
<evidence type="ECO:0000313" key="2">
    <source>
        <dbReference type="Proteomes" id="UP001186944"/>
    </source>
</evidence>
<sequence>MLWILVNIKKLSIHYVTGQWAQLPGTGSVAYKPWDNEASGEMKKLKAELDAKIKMEETVNQSFEAKVKPFLINSNQGKYLFDGYKERSRLILADTAILRKHYKGIIPTNTDNESNKWQEIIKIFEERHVPKQKVSNPVRQLLEANPVHNVQFPQIPNIPRPHFLCLDYPHISTFGPILPWLNHLLSRAEQPPQL</sequence>
<reference evidence="1" key="1">
    <citation type="submission" date="2019-08" db="EMBL/GenBank/DDBJ databases">
        <title>The improved chromosome-level genome for the pearl oyster Pinctada fucata martensii using PacBio sequencing and Hi-C.</title>
        <authorList>
            <person name="Zheng Z."/>
        </authorList>
    </citation>
    <scope>NUCLEOTIDE SEQUENCE</scope>
    <source>
        <strain evidence="1">ZZ-2019</strain>
        <tissue evidence="1">Adductor muscle</tissue>
    </source>
</reference>
<proteinExistence type="predicted"/>
<dbReference type="Proteomes" id="UP001186944">
    <property type="component" value="Unassembled WGS sequence"/>
</dbReference>
<comment type="caution">
    <text evidence="1">The sequence shown here is derived from an EMBL/GenBank/DDBJ whole genome shotgun (WGS) entry which is preliminary data.</text>
</comment>
<name>A0AA89BS90_PINIB</name>
<evidence type="ECO:0000313" key="1">
    <source>
        <dbReference type="EMBL" id="KAK3089259.1"/>
    </source>
</evidence>
<organism evidence="1 2">
    <name type="scientific">Pinctada imbricata</name>
    <name type="common">Atlantic pearl-oyster</name>
    <name type="synonym">Pinctada martensii</name>
    <dbReference type="NCBI Taxonomy" id="66713"/>
    <lineage>
        <taxon>Eukaryota</taxon>
        <taxon>Metazoa</taxon>
        <taxon>Spiralia</taxon>
        <taxon>Lophotrochozoa</taxon>
        <taxon>Mollusca</taxon>
        <taxon>Bivalvia</taxon>
        <taxon>Autobranchia</taxon>
        <taxon>Pteriomorphia</taxon>
        <taxon>Pterioida</taxon>
        <taxon>Pterioidea</taxon>
        <taxon>Pteriidae</taxon>
        <taxon>Pinctada</taxon>
    </lineage>
</organism>
<dbReference type="EMBL" id="VSWD01000010">
    <property type="protein sequence ID" value="KAK3089259.1"/>
    <property type="molecule type" value="Genomic_DNA"/>
</dbReference>